<accession>A0A2S8F9S6</accession>
<dbReference type="Proteomes" id="UP000239388">
    <property type="component" value="Unassembled WGS sequence"/>
</dbReference>
<dbReference type="SUPFAM" id="SSF46894">
    <property type="entry name" value="C-terminal effector domain of the bipartite response regulators"/>
    <property type="match status" value="1"/>
</dbReference>
<evidence type="ECO:0000259" key="2">
    <source>
        <dbReference type="Pfam" id="PF00486"/>
    </source>
</evidence>
<evidence type="ECO:0000256" key="1">
    <source>
        <dbReference type="ARBA" id="ARBA00023125"/>
    </source>
</evidence>
<dbReference type="InterPro" id="IPR001867">
    <property type="entry name" value="OmpR/PhoB-type_DNA-bd"/>
</dbReference>
<comment type="caution">
    <text evidence="3">The sequence shown here is derived from an EMBL/GenBank/DDBJ whole genome shotgun (WGS) entry which is preliminary data.</text>
</comment>
<dbReference type="GO" id="GO:0000160">
    <property type="term" value="P:phosphorelay signal transduction system"/>
    <property type="evidence" value="ECO:0007669"/>
    <property type="project" value="InterPro"/>
</dbReference>
<dbReference type="GO" id="GO:0006355">
    <property type="term" value="P:regulation of DNA-templated transcription"/>
    <property type="evidence" value="ECO:0007669"/>
    <property type="project" value="InterPro"/>
</dbReference>
<protein>
    <recommendedName>
        <fullName evidence="2">OmpR/PhoB-type domain-containing protein</fullName>
    </recommendedName>
</protein>
<dbReference type="AlphaFoldDB" id="A0A2S8F9S6"/>
<evidence type="ECO:0000313" key="4">
    <source>
        <dbReference type="Proteomes" id="UP000239388"/>
    </source>
</evidence>
<sequence length="162" mass="17646">MHLLQTHIYLGSSPMLTASKKRVIQESLQQLSHTHSLAVSQIEATIAMLAAILELELGIQETKATSPVPIVNASKFAVSWAGRECCLGNTRLFWLFQRLATSANQYVSHEDLFESVWAGEKSQSALRGVVKRLRDQLSAAGMADLAKAIDGTVSGHYGLILV</sequence>
<gene>
    <name evidence="3" type="ORF">C5Y98_24470</name>
</gene>
<reference evidence="3 4" key="1">
    <citation type="submission" date="2018-02" db="EMBL/GenBank/DDBJ databases">
        <title>Comparative genomes isolates from brazilian mangrove.</title>
        <authorList>
            <person name="Araujo J.E."/>
            <person name="Taketani R.G."/>
            <person name="Silva M.C.P."/>
            <person name="Loureco M.V."/>
            <person name="Andreote F.D."/>
        </authorList>
    </citation>
    <scope>NUCLEOTIDE SEQUENCE [LARGE SCALE GENOMIC DNA]</scope>
    <source>
        <strain evidence="3 4">NAP PRIS-MGV</strain>
    </source>
</reference>
<proteinExistence type="predicted"/>
<dbReference type="GO" id="GO:0003677">
    <property type="term" value="F:DNA binding"/>
    <property type="evidence" value="ECO:0007669"/>
    <property type="project" value="UniProtKB-KW"/>
</dbReference>
<dbReference type="InterPro" id="IPR016032">
    <property type="entry name" value="Sig_transdc_resp-reg_C-effctor"/>
</dbReference>
<dbReference type="Gene3D" id="1.10.10.10">
    <property type="entry name" value="Winged helix-like DNA-binding domain superfamily/Winged helix DNA-binding domain"/>
    <property type="match status" value="1"/>
</dbReference>
<feature type="domain" description="OmpR/PhoB-type" evidence="2">
    <location>
        <begin position="91"/>
        <end position="141"/>
    </location>
</feature>
<dbReference type="InterPro" id="IPR036388">
    <property type="entry name" value="WH-like_DNA-bd_sf"/>
</dbReference>
<keyword evidence="1" id="KW-0238">DNA-binding</keyword>
<dbReference type="Pfam" id="PF00486">
    <property type="entry name" value="Trans_reg_C"/>
    <property type="match status" value="1"/>
</dbReference>
<dbReference type="EMBL" id="PUIB01000024">
    <property type="protein sequence ID" value="PQO28918.1"/>
    <property type="molecule type" value="Genomic_DNA"/>
</dbReference>
<organism evidence="3 4">
    <name type="scientific">Blastopirellula marina</name>
    <dbReference type="NCBI Taxonomy" id="124"/>
    <lineage>
        <taxon>Bacteria</taxon>
        <taxon>Pseudomonadati</taxon>
        <taxon>Planctomycetota</taxon>
        <taxon>Planctomycetia</taxon>
        <taxon>Pirellulales</taxon>
        <taxon>Pirellulaceae</taxon>
        <taxon>Blastopirellula</taxon>
    </lineage>
</organism>
<name>A0A2S8F9S6_9BACT</name>
<evidence type="ECO:0000313" key="3">
    <source>
        <dbReference type="EMBL" id="PQO28918.1"/>
    </source>
</evidence>